<evidence type="ECO:0000313" key="4">
    <source>
        <dbReference type="Proteomes" id="UP000219439"/>
    </source>
</evidence>
<dbReference type="Gene3D" id="3.40.190.170">
    <property type="entry name" value="Bacterial extracellular solute-binding protein, family 7"/>
    <property type="match status" value="1"/>
</dbReference>
<reference evidence="3 4" key="1">
    <citation type="submission" date="2017-09" db="EMBL/GenBank/DDBJ databases">
        <authorList>
            <person name="Ehlers B."/>
            <person name="Leendertz F.H."/>
        </authorList>
    </citation>
    <scope>NUCLEOTIDE SEQUENCE [LARGE SCALE GENOMIC DNA]</scope>
    <source>
        <strain evidence="3 4">DSM 18289</strain>
    </source>
</reference>
<dbReference type="EMBL" id="OBEL01000007">
    <property type="protein sequence ID" value="SNZ21256.1"/>
    <property type="molecule type" value="Genomic_DNA"/>
</dbReference>
<accession>A0A285PM87</accession>
<dbReference type="Pfam" id="PF03480">
    <property type="entry name" value="DctP"/>
    <property type="match status" value="1"/>
</dbReference>
<sequence length="338" mass="37220">MNFKTITRRALLGALAGATALTAFTSLASADKMRLRFHTYYGTEIDQLAKDFRTAVKDRTDGQVRIQYFRGGELVPSDQFVDAVSNGTVDIVHGVGSYWSGKVDVGNIETGLPGAWTTIAEAKEVLESPEVKKLLVEAYDEAGALFLGKTYGSDYDLLTKERVGGLDDLKNYKIRATSNVAKVLKEFNIPTVALPAQELYVGLSTGVIDGVIYGSAVDYQNLKLNESAKYYTRLNMLTPGWTETFLANPDTWAKLSDEQRKIVEEEIANFGAKVENFLNEGNKHIPEGVFEFSTLPAEDTKALTTAAQVVWKEEADRSERNKKLIDLLAANAKAKGRL</sequence>
<proteinExistence type="predicted"/>
<evidence type="ECO:0000313" key="3">
    <source>
        <dbReference type="EMBL" id="SNZ21256.1"/>
    </source>
</evidence>
<organism evidence="3 4">
    <name type="scientific">Cohaesibacter gelatinilyticus</name>
    <dbReference type="NCBI Taxonomy" id="372072"/>
    <lineage>
        <taxon>Bacteria</taxon>
        <taxon>Pseudomonadati</taxon>
        <taxon>Pseudomonadota</taxon>
        <taxon>Alphaproteobacteria</taxon>
        <taxon>Hyphomicrobiales</taxon>
        <taxon>Cohaesibacteraceae</taxon>
    </lineage>
</organism>
<dbReference type="Proteomes" id="UP000219439">
    <property type="component" value="Unassembled WGS sequence"/>
</dbReference>
<evidence type="ECO:0000256" key="2">
    <source>
        <dbReference type="SAM" id="SignalP"/>
    </source>
</evidence>
<dbReference type="OrthoDB" id="9780733at2"/>
<gene>
    <name evidence="3" type="ORF">SAMN06265368_4373</name>
</gene>
<dbReference type="GO" id="GO:0055085">
    <property type="term" value="P:transmembrane transport"/>
    <property type="evidence" value="ECO:0007669"/>
    <property type="project" value="InterPro"/>
</dbReference>
<feature type="signal peptide" evidence="2">
    <location>
        <begin position="1"/>
        <end position="28"/>
    </location>
</feature>
<feature type="chain" id="PRO_5013012878" evidence="2">
    <location>
        <begin position="29"/>
        <end position="338"/>
    </location>
</feature>
<dbReference type="PANTHER" id="PTHR33376:SF5">
    <property type="entry name" value="EXTRACYTOPLASMIC SOLUTE RECEPTOR PROTEIN"/>
    <property type="match status" value="1"/>
</dbReference>
<dbReference type="PANTHER" id="PTHR33376">
    <property type="match status" value="1"/>
</dbReference>
<protein>
    <submittedName>
        <fullName evidence="3">TRAP-type C4-dicarboxylate transport system, substrate-binding protein</fullName>
    </submittedName>
</protein>
<dbReference type="InterPro" id="IPR006311">
    <property type="entry name" value="TAT_signal"/>
</dbReference>
<evidence type="ECO:0000256" key="1">
    <source>
        <dbReference type="ARBA" id="ARBA00022729"/>
    </source>
</evidence>
<dbReference type="InterPro" id="IPR018389">
    <property type="entry name" value="DctP_fam"/>
</dbReference>
<keyword evidence="4" id="KW-1185">Reference proteome</keyword>
<name>A0A285PM87_9HYPH</name>
<dbReference type="RefSeq" id="WP_097155634.1">
    <property type="nucleotide sequence ID" value="NZ_OBEL01000007.1"/>
</dbReference>
<dbReference type="AlphaFoldDB" id="A0A285PM87"/>
<dbReference type="NCBIfam" id="NF037995">
    <property type="entry name" value="TRAP_S1"/>
    <property type="match status" value="1"/>
</dbReference>
<keyword evidence="1 2" id="KW-0732">Signal</keyword>
<dbReference type="InterPro" id="IPR038404">
    <property type="entry name" value="TRAP_DctP_sf"/>
</dbReference>
<dbReference type="PROSITE" id="PS51318">
    <property type="entry name" value="TAT"/>
    <property type="match status" value="1"/>
</dbReference>